<comment type="caution">
    <text evidence="5">The sequence shown here is derived from an EMBL/GenBank/DDBJ whole genome shotgun (WGS) entry which is preliminary data.</text>
</comment>
<evidence type="ECO:0000313" key="5">
    <source>
        <dbReference type="EMBL" id="CAJ1394925.1"/>
    </source>
</evidence>
<dbReference type="GO" id="GO:0005524">
    <property type="term" value="F:ATP binding"/>
    <property type="evidence" value="ECO:0007669"/>
    <property type="project" value="UniProtKB-KW"/>
</dbReference>
<dbReference type="PROSITE" id="PS00296">
    <property type="entry name" value="CHAPERONINS_CPN60"/>
    <property type="match status" value="1"/>
</dbReference>
<dbReference type="InterPro" id="IPR027410">
    <property type="entry name" value="TCP-1-like_intermed_sf"/>
</dbReference>
<sequence>MRVALIKARAESRRPRFSQVEPGVGATTETELKDKKLRLEDAINATKAAVDEGIVPGGGACLCHMSKSVREWAMENLSEDELKGALIVAESMSAPMKRIAANAGQNGDLVAEKVMAAESTTQGFDALMLEYGDMLECGIIDPAKVARSALQNASSIASMILTTECVVVDADSKEDDDDDASLDSFELVDTALVTEEKEVAAKESQRLRLKEAEARLALQLPRLDLEAQPSDLREKMSRLSDSIASLRCLGRSPHLQSSAERGV</sequence>
<accession>A0AA36N1I0</accession>
<dbReference type="EMBL" id="CAUJNA010003001">
    <property type="protein sequence ID" value="CAJ1394925.1"/>
    <property type="molecule type" value="Genomic_DNA"/>
</dbReference>
<dbReference type="InterPro" id="IPR027413">
    <property type="entry name" value="GROEL-like_equatorial_sf"/>
</dbReference>
<keyword evidence="4" id="KW-0143">Chaperone</keyword>
<dbReference type="PRINTS" id="PR00304">
    <property type="entry name" value="TCOMPLEXTCP1"/>
</dbReference>
<dbReference type="PANTHER" id="PTHR45633">
    <property type="entry name" value="60 KDA HEAT SHOCK PROTEIN, MITOCHONDRIAL"/>
    <property type="match status" value="1"/>
</dbReference>
<dbReference type="AlphaFoldDB" id="A0AA36N1I0"/>
<dbReference type="Proteomes" id="UP001178507">
    <property type="component" value="Unassembled WGS sequence"/>
</dbReference>
<proteinExistence type="inferred from homology"/>
<protein>
    <submittedName>
        <fullName evidence="5">Uncharacterized protein</fullName>
    </submittedName>
</protein>
<name>A0AA36N1I0_9DINO</name>
<dbReference type="InterPro" id="IPR002423">
    <property type="entry name" value="Cpn60/GroEL/TCP-1"/>
</dbReference>
<dbReference type="Gene3D" id="3.30.260.10">
    <property type="entry name" value="TCP-1-like chaperonin intermediate domain"/>
    <property type="match status" value="1"/>
</dbReference>
<dbReference type="SUPFAM" id="SSF48592">
    <property type="entry name" value="GroEL equatorial domain-like"/>
    <property type="match status" value="1"/>
</dbReference>
<dbReference type="Pfam" id="PF00118">
    <property type="entry name" value="Cpn60_TCP1"/>
    <property type="match status" value="1"/>
</dbReference>
<dbReference type="GO" id="GO:0140662">
    <property type="term" value="F:ATP-dependent protein folding chaperone"/>
    <property type="evidence" value="ECO:0007669"/>
    <property type="project" value="InterPro"/>
</dbReference>
<evidence type="ECO:0000256" key="2">
    <source>
        <dbReference type="ARBA" id="ARBA00022741"/>
    </source>
</evidence>
<dbReference type="InterPro" id="IPR001844">
    <property type="entry name" value="Cpn60/GroEL"/>
</dbReference>
<evidence type="ECO:0000256" key="3">
    <source>
        <dbReference type="ARBA" id="ARBA00022840"/>
    </source>
</evidence>
<evidence type="ECO:0000256" key="4">
    <source>
        <dbReference type="ARBA" id="ARBA00023186"/>
    </source>
</evidence>
<evidence type="ECO:0000313" key="6">
    <source>
        <dbReference type="Proteomes" id="UP001178507"/>
    </source>
</evidence>
<dbReference type="Gene3D" id="1.10.560.10">
    <property type="entry name" value="GroEL-like equatorial domain"/>
    <property type="match status" value="1"/>
</dbReference>
<dbReference type="GO" id="GO:0042026">
    <property type="term" value="P:protein refolding"/>
    <property type="evidence" value="ECO:0007669"/>
    <property type="project" value="InterPro"/>
</dbReference>
<gene>
    <name evidence="5" type="ORF">EVOR1521_LOCUS19481</name>
</gene>
<keyword evidence="3" id="KW-0067">ATP-binding</keyword>
<dbReference type="InterPro" id="IPR017998">
    <property type="entry name" value="Chaperone_TCP-1"/>
</dbReference>
<reference evidence="5" key="1">
    <citation type="submission" date="2023-08" db="EMBL/GenBank/DDBJ databases">
        <authorList>
            <person name="Chen Y."/>
            <person name="Shah S."/>
            <person name="Dougan E. K."/>
            <person name="Thang M."/>
            <person name="Chan C."/>
        </authorList>
    </citation>
    <scope>NUCLEOTIDE SEQUENCE</scope>
</reference>
<keyword evidence="6" id="KW-1185">Reference proteome</keyword>
<keyword evidence="2" id="KW-0547">Nucleotide-binding</keyword>
<dbReference type="InterPro" id="IPR018370">
    <property type="entry name" value="Chaperonin_Cpn60_CS"/>
</dbReference>
<evidence type="ECO:0000256" key="1">
    <source>
        <dbReference type="ARBA" id="ARBA00006607"/>
    </source>
</evidence>
<organism evidence="5 6">
    <name type="scientific">Effrenium voratum</name>
    <dbReference type="NCBI Taxonomy" id="2562239"/>
    <lineage>
        <taxon>Eukaryota</taxon>
        <taxon>Sar</taxon>
        <taxon>Alveolata</taxon>
        <taxon>Dinophyceae</taxon>
        <taxon>Suessiales</taxon>
        <taxon>Symbiodiniaceae</taxon>
        <taxon>Effrenium</taxon>
    </lineage>
</organism>
<comment type="similarity">
    <text evidence="1">Belongs to the chaperonin (HSP60) family.</text>
</comment>